<evidence type="ECO:0000256" key="18">
    <source>
        <dbReference type="ARBA" id="ARBA00031097"/>
    </source>
</evidence>
<dbReference type="InterPro" id="IPR036034">
    <property type="entry name" value="PDZ_sf"/>
</dbReference>
<dbReference type="GO" id="GO:0048471">
    <property type="term" value="C:perinuclear region of cytoplasm"/>
    <property type="evidence" value="ECO:0007669"/>
    <property type="project" value="UniProtKB-SubCell"/>
</dbReference>
<dbReference type="CDD" id="cd07659">
    <property type="entry name" value="BAR_PICK1"/>
    <property type="match status" value="1"/>
</dbReference>
<evidence type="ECO:0000256" key="2">
    <source>
        <dbReference type="ARBA" id="ARBA00004245"/>
    </source>
</evidence>
<feature type="domain" description="PDZ" evidence="25">
    <location>
        <begin position="22"/>
        <end position="99"/>
    </location>
</feature>
<dbReference type="GO" id="GO:0032588">
    <property type="term" value="C:trans-Golgi network membrane"/>
    <property type="evidence" value="ECO:0007669"/>
    <property type="project" value="TreeGrafter"/>
</dbReference>
<dbReference type="SMART" id="SM00228">
    <property type="entry name" value="PDZ"/>
    <property type="match status" value="1"/>
</dbReference>
<dbReference type="FunFam" id="2.30.42.10:FF:000073">
    <property type="entry name" value="Interacting with PRKCA"/>
    <property type="match status" value="1"/>
</dbReference>
<feature type="region of interest" description="Disordered" evidence="24">
    <location>
        <begin position="377"/>
        <end position="440"/>
    </location>
</feature>
<dbReference type="InterPro" id="IPR037959">
    <property type="entry name" value="PICK1_BAR"/>
</dbReference>
<evidence type="ECO:0000256" key="7">
    <source>
        <dbReference type="ARBA" id="ARBA00022553"/>
    </source>
</evidence>
<keyword evidence="14" id="KW-0564">Palmitate</keyword>
<dbReference type="GO" id="GO:0005856">
    <property type="term" value="C:cytoskeleton"/>
    <property type="evidence" value="ECO:0007669"/>
    <property type="project" value="UniProtKB-SubCell"/>
</dbReference>
<dbReference type="InterPro" id="IPR001478">
    <property type="entry name" value="PDZ"/>
</dbReference>
<evidence type="ECO:0000256" key="20">
    <source>
        <dbReference type="ARBA" id="ARBA00033721"/>
    </source>
</evidence>
<gene>
    <name evidence="27" type="ORF">BOX15_Mlig003103g1</name>
    <name evidence="29" type="ORF">BOX15_Mlig009156g1</name>
    <name evidence="28" type="ORF">BOX15_Mlig010625g1</name>
</gene>
<dbReference type="EMBL" id="NIVC01003922">
    <property type="protein sequence ID" value="PAA49277.1"/>
    <property type="molecule type" value="Genomic_DNA"/>
</dbReference>
<comment type="function">
    <text evidence="20">Probable adapter protein that bind to and organize the subcellular localization of a variety of membrane proteins containing some PDZ recognition sequence. Involved in the clustering of various receptors, possibly by acting at the receptor internalization level. Plays a role in synaptic plasticity by regulating the trafficking and internalization of AMPA receptors. May be regulated upon PRKCA activation. May regulate ASIC1/ASIC3 channel. Regulates actin polymerization by inhibiting the actin-nucleating activity of the Arp2/3 complex; the function is competitive with nucleation promoting factors and is linked to neuronal morphology regulation and AMPA receptor (AMPAR) endocytosis. Via interaction with the Arp2/3 complex involved in regulation of synaptic plasicity of excitatory synapses and required for spine shrinkage during long-term depression (LTD). Involved in regulation of astrocyte morphology, antagonistic to Arp2/3 complex activator WASL/N-WASP function.</text>
</comment>
<evidence type="ECO:0000259" key="25">
    <source>
        <dbReference type="PROSITE" id="PS50106"/>
    </source>
</evidence>
<evidence type="ECO:0000313" key="30">
    <source>
        <dbReference type="Proteomes" id="UP000215902"/>
    </source>
</evidence>
<dbReference type="GO" id="GO:0014069">
    <property type="term" value="C:postsynaptic density"/>
    <property type="evidence" value="ECO:0007669"/>
    <property type="project" value="UniProtKB-SubCell"/>
</dbReference>
<keyword evidence="13" id="KW-0472">Membrane</keyword>
<dbReference type="AlphaFoldDB" id="A0A267GQ44"/>
<dbReference type="Pfam" id="PF00595">
    <property type="entry name" value="PDZ"/>
    <property type="match status" value="1"/>
</dbReference>
<dbReference type="EMBL" id="NIVC01000201">
    <property type="protein sequence ID" value="PAA88123.1"/>
    <property type="molecule type" value="Genomic_DNA"/>
</dbReference>
<sequence length="440" mass="49321">MYDEYGCPVEEDKMGMRVTSGVVTLEKDGQNLIGISIGGGAPYCPCLYVVQIFDNTPAARDGTLKSGDEIVSVNGQSVKSKSKVEVARFIQSFKSQVTIGYNCLHADPKQGKSLDIVLKKAKHRVVESMSSTTADALGLSRAILVNDGLIKKLEEMNSTAGMFFGLMNHAKALIKSFYRLSQVQRAFGEVFSEIGVKEPQPRASEAFSHFGSIHRRMEQAAIDCLRTIKPMISDMNTFVTKAVPDTKLTIKKYLDSKFEYLSYCLKVKEMDDEEYSYIALQEPLYRVETGNYEYRLILRCRQEARARFAKMRNDVLVKIELLDNKHVQDTVSQLQRLVQAMSTYHTDCHEMMKACRIFPIEMDLTKNTFQYQSTTPLHEEFGDDDDGDEFGASQRDDEMLDCTDGGGAGEEVDGGRSQSRTGLHRPASGATFDEPLLQLD</sequence>
<evidence type="ECO:0000256" key="16">
    <source>
        <dbReference type="ARBA" id="ARBA00023212"/>
    </source>
</evidence>
<dbReference type="GO" id="GO:0043005">
    <property type="term" value="C:neuron projection"/>
    <property type="evidence" value="ECO:0007669"/>
    <property type="project" value="UniProtKB-KW"/>
</dbReference>
<dbReference type="Pfam" id="PF06456">
    <property type="entry name" value="Arfaptin"/>
    <property type="match status" value="1"/>
</dbReference>
<dbReference type="SMART" id="SM01015">
    <property type="entry name" value="Arfaptin"/>
    <property type="match status" value="1"/>
</dbReference>
<dbReference type="SUPFAM" id="SSF50156">
    <property type="entry name" value="PDZ domain-like"/>
    <property type="match status" value="1"/>
</dbReference>
<protein>
    <recommendedName>
        <fullName evidence="5">PRKCA-binding protein</fullName>
    </recommendedName>
    <alternativeName>
        <fullName evidence="19">Protein interacting with C kinase 1</fullName>
    </alternativeName>
    <alternativeName>
        <fullName evidence="18">Protein kinase C-alpha-binding protein</fullName>
    </alternativeName>
</protein>
<keyword evidence="6" id="KW-0963">Cytoplasm</keyword>
<dbReference type="PANTHER" id="PTHR12141">
    <property type="entry name" value="ARFAPTIN-RELATED"/>
    <property type="match status" value="1"/>
</dbReference>
<evidence type="ECO:0000256" key="11">
    <source>
        <dbReference type="ARBA" id="ARBA00022837"/>
    </source>
</evidence>
<dbReference type="EMBL" id="NIVC01000616">
    <property type="protein sequence ID" value="PAA79791.1"/>
    <property type="molecule type" value="Genomic_DNA"/>
</dbReference>
<comment type="subcellular location">
    <subcellularLocation>
        <location evidence="2">Cytoplasm</location>
        <location evidence="2">Cytoskeleton</location>
    </subcellularLocation>
    <subcellularLocation>
        <location evidence="3">Cytoplasm</location>
        <location evidence="3">Perinuclear region</location>
    </subcellularLocation>
    <subcellularLocation>
        <location evidence="4">Membrane</location>
        <topology evidence="4">Lipid-anchor</topology>
    </subcellularLocation>
    <subcellularLocation>
        <location evidence="1">Membrane</location>
        <topology evidence="1">Peripheral membrane protein</topology>
    </subcellularLocation>
    <subcellularLocation>
        <location evidence="22">Postsynaptic density</location>
    </subcellularLocation>
    <subcellularLocation>
        <location evidence="21">Synapse</location>
        <location evidence="21">Synaptosome</location>
    </subcellularLocation>
</comment>
<dbReference type="GO" id="GO:0006886">
    <property type="term" value="P:intracellular protein transport"/>
    <property type="evidence" value="ECO:0007669"/>
    <property type="project" value="TreeGrafter"/>
</dbReference>
<evidence type="ECO:0000256" key="15">
    <source>
        <dbReference type="ARBA" id="ARBA00023203"/>
    </source>
</evidence>
<dbReference type="OrthoDB" id="5917245at2759"/>
<keyword evidence="8" id="KW-0771">Synaptosome</keyword>
<evidence type="ECO:0000256" key="14">
    <source>
        <dbReference type="ARBA" id="ARBA00023139"/>
    </source>
</evidence>
<name>A0A267GQ44_9PLAT</name>
<dbReference type="PROSITE" id="PS50106">
    <property type="entry name" value="PDZ"/>
    <property type="match status" value="1"/>
</dbReference>
<dbReference type="Gene3D" id="2.30.42.10">
    <property type="match status" value="1"/>
</dbReference>
<evidence type="ECO:0000256" key="24">
    <source>
        <dbReference type="SAM" id="MobiDB-lite"/>
    </source>
</evidence>
<keyword evidence="7" id="KW-0597">Phosphoprotein</keyword>
<dbReference type="PANTHER" id="PTHR12141:SF1">
    <property type="entry name" value="PRKCA-BINDING PROTEIN"/>
    <property type="match status" value="1"/>
</dbReference>
<dbReference type="CDD" id="cd06722">
    <property type="entry name" value="PDZ_PICK1-like"/>
    <property type="match status" value="1"/>
</dbReference>
<evidence type="ECO:0000256" key="19">
    <source>
        <dbReference type="ARBA" id="ARBA00032804"/>
    </source>
</evidence>
<evidence type="ECO:0000256" key="9">
    <source>
        <dbReference type="ARBA" id="ARBA00022723"/>
    </source>
</evidence>
<dbReference type="InterPro" id="IPR027267">
    <property type="entry name" value="AH/BAR_dom_sf"/>
</dbReference>
<evidence type="ECO:0000256" key="8">
    <source>
        <dbReference type="ARBA" id="ARBA00022599"/>
    </source>
</evidence>
<dbReference type="GO" id="GO:0003779">
    <property type="term" value="F:actin binding"/>
    <property type="evidence" value="ECO:0007669"/>
    <property type="project" value="UniProtKB-KW"/>
</dbReference>
<dbReference type="GO" id="GO:0097062">
    <property type="term" value="P:dendritic spine maintenance"/>
    <property type="evidence" value="ECO:0007669"/>
    <property type="project" value="TreeGrafter"/>
</dbReference>
<evidence type="ECO:0000256" key="17">
    <source>
        <dbReference type="ARBA" id="ARBA00023288"/>
    </source>
</evidence>
<keyword evidence="12" id="KW-0770">Synapse</keyword>
<evidence type="ECO:0000256" key="13">
    <source>
        <dbReference type="ARBA" id="ARBA00023136"/>
    </source>
</evidence>
<dbReference type="GO" id="GO:0046872">
    <property type="term" value="F:metal ion binding"/>
    <property type="evidence" value="ECO:0007669"/>
    <property type="project" value="UniProtKB-KW"/>
</dbReference>
<keyword evidence="16" id="KW-0206">Cytoskeleton</keyword>
<dbReference type="GO" id="GO:0098842">
    <property type="term" value="C:postsynaptic early endosome"/>
    <property type="evidence" value="ECO:0007669"/>
    <property type="project" value="TreeGrafter"/>
</dbReference>
<organism evidence="29 30">
    <name type="scientific">Macrostomum lignano</name>
    <dbReference type="NCBI Taxonomy" id="282301"/>
    <lineage>
        <taxon>Eukaryota</taxon>
        <taxon>Metazoa</taxon>
        <taxon>Spiralia</taxon>
        <taxon>Lophotrochozoa</taxon>
        <taxon>Platyhelminthes</taxon>
        <taxon>Rhabditophora</taxon>
        <taxon>Macrostomorpha</taxon>
        <taxon>Macrostomida</taxon>
        <taxon>Macrostomidae</taxon>
        <taxon>Macrostomum</taxon>
    </lineage>
</organism>
<dbReference type="FunFam" id="1.20.1270.60:FF:000023">
    <property type="entry name" value="Interacting with PRKCA"/>
    <property type="match status" value="1"/>
</dbReference>
<keyword evidence="10" id="KW-0862">Zinc</keyword>
<dbReference type="Proteomes" id="UP000215902">
    <property type="component" value="Unassembled WGS sequence"/>
</dbReference>
<evidence type="ECO:0000256" key="12">
    <source>
        <dbReference type="ARBA" id="ARBA00023018"/>
    </source>
</evidence>
<dbReference type="GO" id="GO:0043113">
    <property type="term" value="P:receptor clustering"/>
    <property type="evidence" value="ECO:0007669"/>
    <property type="project" value="TreeGrafter"/>
</dbReference>
<evidence type="ECO:0000256" key="10">
    <source>
        <dbReference type="ARBA" id="ARBA00022833"/>
    </source>
</evidence>
<proteinExistence type="predicted"/>
<dbReference type="GO" id="GO:0008021">
    <property type="term" value="C:synaptic vesicle"/>
    <property type="evidence" value="ECO:0007669"/>
    <property type="project" value="TreeGrafter"/>
</dbReference>
<dbReference type="GO" id="GO:0005886">
    <property type="term" value="C:plasma membrane"/>
    <property type="evidence" value="ECO:0007669"/>
    <property type="project" value="GOC"/>
</dbReference>
<dbReference type="InterPro" id="IPR010504">
    <property type="entry name" value="AH_dom"/>
</dbReference>
<evidence type="ECO:0000313" key="28">
    <source>
        <dbReference type="EMBL" id="PAA79791.1"/>
    </source>
</evidence>
<dbReference type="InterPro" id="IPR030798">
    <property type="entry name" value="Arfaptin_fam"/>
</dbReference>
<evidence type="ECO:0000259" key="26">
    <source>
        <dbReference type="PROSITE" id="PS50870"/>
    </source>
</evidence>
<comment type="caution">
    <text evidence="29">The sequence shown here is derived from an EMBL/GenBank/DDBJ whole genome shotgun (WGS) entry which is preliminary data.</text>
</comment>
<dbReference type="Gene3D" id="1.20.1270.60">
    <property type="entry name" value="Arfaptin homology (AH) domain/BAR domain"/>
    <property type="match status" value="1"/>
</dbReference>
<dbReference type="STRING" id="282301.A0A267GQ44"/>
<evidence type="ECO:0000256" key="22">
    <source>
        <dbReference type="ARBA" id="ARBA00034105"/>
    </source>
</evidence>
<dbReference type="GO" id="GO:0019904">
    <property type="term" value="F:protein domain specific binding"/>
    <property type="evidence" value="ECO:0007669"/>
    <property type="project" value="InterPro"/>
</dbReference>
<reference evidence="29 30" key="1">
    <citation type="submission" date="2017-06" db="EMBL/GenBank/DDBJ databases">
        <title>A platform for efficient transgenesis in Macrostomum lignano, a flatworm model organism for stem cell research.</title>
        <authorList>
            <person name="Berezikov E."/>
        </authorList>
    </citation>
    <scope>NUCLEOTIDE SEQUENCE [LARGE SCALE GENOMIC DNA]</scope>
    <source>
        <strain evidence="29">DV1</strain>
        <tissue evidence="29">Whole organism</tissue>
    </source>
</reference>
<feature type="domain" description="AH" evidence="26">
    <location>
        <begin position="144"/>
        <end position="354"/>
    </location>
</feature>
<comment type="subunit">
    <text evidence="23">Monomer and homodimer. Interacts with CXADR. Interacts presynaptically with the glutamate receptors GRIA2, GRIA3, GRIK3, isoform 3 of GRIA4, isoform A of GRM4, GRM7 and GRM8; with NAPA and NAPB; and with BTG2. The interaction with NAPA and NAPB disrupts the interaction with GRIA2, conducting to the internalization of GRIA2. Interacts with PRKCA; with the amine transporters SLC6A2 and SLC6A3; with the channels ASIC1 and ASIC2; with the GTP-binding proteins ARF1 and ARF3; with the ephrin receptor tyrosine kinases EPHA7, EPHB1 and EPHB2; with ERBB2 and through its PDZ domain with the C-terminal tail of PRLHR. Interacts with UNC5A. Interacts (via AH domain) with NCS1/FREQ; in a calcium-dependent manner. Interacts with F-actin and associates with the ARP2/3 complex. Interacts (via PDZ domain) with ARF1 (activated); the interaction blocks Arp2/3 complex inhibition. Interacts with SORCS3.</text>
</comment>
<keyword evidence="9" id="KW-0479">Metal-binding</keyword>
<dbReference type="PROSITE" id="PS50870">
    <property type="entry name" value="AH"/>
    <property type="match status" value="1"/>
</dbReference>
<dbReference type="SUPFAM" id="SSF103657">
    <property type="entry name" value="BAR/IMD domain-like"/>
    <property type="match status" value="1"/>
</dbReference>
<keyword evidence="17" id="KW-0449">Lipoprotein</keyword>
<dbReference type="GO" id="GO:0005543">
    <property type="term" value="F:phospholipid binding"/>
    <property type="evidence" value="ECO:0007669"/>
    <property type="project" value="TreeGrafter"/>
</dbReference>
<evidence type="ECO:0000313" key="29">
    <source>
        <dbReference type="EMBL" id="PAA88123.1"/>
    </source>
</evidence>
<evidence type="ECO:0000256" key="3">
    <source>
        <dbReference type="ARBA" id="ARBA00004556"/>
    </source>
</evidence>
<evidence type="ECO:0000256" key="6">
    <source>
        <dbReference type="ARBA" id="ARBA00022490"/>
    </source>
</evidence>
<keyword evidence="15" id="KW-0009">Actin-binding</keyword>
<dbReference type="GO" id="GO:0005080">
    <property type="term" value="F:protein kinase C binding"/>
    <property type="evidence" value="ECO:0007669"/>
    <property type="project" value="TreeGrafter"/>
</dbReference>
<keyword evidence="11" id="KW-0106">Calcium</keyword>
<evidence type="ECO:0000256" key="23">
    <source>
        <dbReference type="ARBA" id="ARBA00093501"/>
    </source>
</evidence>
<evidence type="ECO:0000256" key="5">
    <source>
        <dbReference type="ARBA" id="ARBA00017975"/>
    </source>
</evidence>
<evidence type="ECO:0000313" key="27">
    <source>
        <dbReference type="EMBL" id="PAA49277.1"/>
    </source>
</evidence>
<evidence type="ECO:0000256" key="1">
    <source>
        <dbReference type="ARBA" id="ARBA00004170"/>
    </source>
</evidence>
<accession>A0A267GQ44</accession>
<evidence type="ECO:0000256" key="4">
    <source>
        <dbReference type="ARBA" id="ARBA00004635"/>
    </source>
</evidence>
<keyword evidence="30" id="KW-1185">Reference proteome</keyword>
<dbReference type="GO" id="GO:0002092">
    <property type="term" value="P:positive regulation of receptor internalization"/>
    <property type="evidence" value="ECO:0007669"/>
    <property type="project" value="TreeGrafter"/>
</dbReference>
<evidence type="ECO:0000256" key="21">
    <source>
        <dbReference type="ARBA" id="ARBA00034102"/>
    </source>
</evidence>
<dbReference type="GO" id="GO:0034315">
    <property type="term" value="P:regulation of Arp2/3 complex-mediated actin nucleation"/>
    <property type="evidence" value="ECO:0007669"/>
    <property type="project" value="TreeGrafter"/>
</dbReference>